<dbReference type="InterPro" id="IPR008972">
    <property type="entry name" value="Cupredoxin"/>
</dbReference>
<evidence type="ECO:0000313" key="4">
    <source>
        <dbReference type="Proteomes" id="UP000195402"/>
    </source>
</evidence>
<evidence type="ECO:0000256" key="1">
    <source>
        <dbReference type="SAM" id="MobiDB-lite"/>
    </source>
</evidence>
<keyword evidence="2" id="KW-0732">Signal</keyword>
<feature type="signal peptide" evidence="2">
    <location>
        <begin position="1"/>
        <end position="22"/>
    </location>
</feature>
<evidence type="ECO:0008006" key="5">
    <source>
        <dbReference type="Google" id="ProtNLM"/>
    </source>
</evidence>
<comment type="caution">
    <text evidence="3">The sequence shown here is derived from an EMBL/GenBank/DDBJ whole genome shotgun (WGS) entry which is preliminary data.</text>
</comment>
<proteinExistence type="predicted"/>
<dbReference type="EMBL" id="MVGT01000756">
    <property type="protein sequence ID" value="OVA15470.1"/>
    <property type="molecule type" value="Genomic_DNA"/>
</dbReference>
<dbReference type="OMA" id="PWPFRPH"/>
<organism evidence="3 4">
    <name type="scientific">Macleaya cordata</name>
    <name type="common">Five-seeded plume-poppy</name>
    <name type="synonym">Bocconia cordata</name>
    <dbReference type="NCBI Taxonomy" id="56857"/>
    <lineage>
        <taxon>Eukaryota</taxon>
        <taxon>Viridiplantae</taxon>
        <taxon>Streptophyta</taxon>
        <taxon>Embryophyta</taxon>
        <taxon>Tracheophyta</taxon>
        <taxon>Spermatophyta</taxon>
        <taxon>Magnoliopsida</taxon>
        <taxon>Ranunculales</taxon>
        <taxon>Papaveraceae</taxon>
        <taxon>Papaveroideae</taxon>
        <taxon>Macleaya</taxon>
    </lineage>
</organism>
<dbReference type="AlphaFoldDB" id="A0A200QYJ3"/>
<reference evidence="3 4" key="1">
    <citation type="journal article" date="2017" name="Mol. Plant">
        <title>The Genome of Medicinal Plant Macleaya cordata Provides New Insights into Benzylisoquinoline Alkaloids Metabolism.</title>
        <authorList>
            <person name="Liu X."/>
            <person name="Liu Y."/>
            <person name="Huang P."/>
            <person name="Ma Y."/>
            <person name="Qing Z."/>
            <person name="Tang Q."/>
            <person name="Cao H."/>
            <person name="Cheng P."/>
            <person name="Zheng Y."/>
            <person name="Yuan Z."/>
            <person name="Zhou Y."/>
            <person name="Liu J."/>
            <person name="Tang Z."/>
            <person name="Zhuo Y."/>
            <person name="Zhang Y."/>
            <person name="Yu L."/>
            <person name="Huang J."/>
            <person name="Yang P."/>
            <person name="Peng Q."/>
            <person name="Zhang J."/>
            <person name="Jiang W."/>
            <person name="Zhang Z."/>
            <person name="Lin K."/>
            <person name="Ro D.K."/>
            <person name="Chen X."/>
            <person name="Xiong X."/>
            <person name="Shang Y."/>
            <person name="Huang S."/>
            <person name="Zeng J."/>
        </authorList>
    </citation>
    <scope>NUCLEOTIDE SEQUENCE [LARGE SCALE GENOMIC DNA]</scope>
    <source>
        <strain evidence="4">cv. BLH2017</strain>
        <tissue evidence="3">Root</tissue>
    </source>
</reference>
<evidence type="ECO:0000313" key="3">
    <source>
        <dbReference type="EMBL" id="OVA15470.1"/>
    </source>
</evidence>
<dbReference type="OrthoDB" id="10259572at2759"/>
<dbReference type="PANTHER" id="PTHR34662">
    <property type="entry name" value="OS04G0422700 PROTEIN"/>
    <property type="match status" value="1"/>
</dbReference>
<evidence type="ECO:0000256" key="2">
    <source>
        <dbReference type="SAM" id="SignalP"/>
    </source>
</evidence>
<dbReference type="STRING" id="56857.A0A200QYJ3"/>
<accession>A0A200QYJ3</accession>
<dbReference type="PANTHER" id="PTHR34662:SF3">
    <property type="entry name" value="OS04G0422700 PROTEIN"/>
    <property type="match status" value="1"/>
</dbReference>
<feature type="region of interest" description="Disordered" evidence="1">
    <location>
        <begin position="116"/>
        <end position="144"/>
    </location>
</feature>
<keyword evidence="4" id="KW-1185">Reference proteome</keyword>
<feature type="chain" id="PRO_5012012900" description="Cupredoxin" evidence="2">
    <location>
        <begin position="23"/>
        <end position="235"/>
    </location>
</feature>
<dbReference type="InParanoid" id="A0A200QYJ3"/>
<dbReference type="FunCoup" id="A0A200QYJ3">
    <property type="interactions" value="287"/>
</dbReference>
<dbReference type="Gene3D" id="2.60.40.420">
    <property type="entry name" value="Cupredoxins - blue copper proteins"/>
    <property type="match status" value="1"/>
</dbReference>
<gene>
    <name evidence="3" type="ORF">BVC80_9039g11</name>
</gene>
<dbReference type="Proteomes" id="UP000195402">
    <property type="component" value="Unassembled WGS sequence"/>
</dbReference>
<protein>
    <recommendedName>
        <fullName evidence="5">Cupredoxin</fullName>
    </recommendedName>
</protein>
<dbReference type="SUPFAM" id="SSF49503">
    <property type="entry name" value="Cupredoxins"/>
    <property type="match status" value="1"/>
</dbReference>
<name>A0A200QYJ3_MACCD</name>
<sequence length="235" mass="25798">MENSSIIFLLFLFTLLFQHSISETIVVDGVTEWRNPSVHIGDSLIFKHKNHYKLYIFQNRKAFDLCNFSQATLLTKPNSPSFMWNPSRPGFFYFTFNNGSLKTCEESEKLAIKVIPRPPENRDLSPEISPQAAPAPTSGGTVSSSPAYHWHFISPQASSPSPASSAKSPVTIPSMLPDKGGGIPFINSNPAVPLPTGETDAAIIRPLPASGHGRQVVGLFAVQIPLSCVLWQMLY</sequence>